<evidence type="ECO:0000313" key="1">
    <source>
        <dbReference type="EMBL" id="AYG62885.1"/>
    </source>
</evidence>
<dbReference type="AlphaFoldDB" id="A0A387G0B8"/>
<evidence type="ECO:0000313" key="2">
    <source>
        <dbReference type="Proteomes" id="UP000282195"/>
    </source>
</evidence>
<keyword evidence="1" id="KW-0614">Plasmid</keyword>
<dbReference type="SUPFAM" id="SSF53850">
    <property type="entry name" value="Periplasmic binding protein-like II"/>
    <property type="match status" value="1"/>
</dbReference>
<geneLocation type="plasmid" evidence="2">
    <name>prccge525c</name>
</geneLocation>
<accession>A0A387G0B8</accession>
<gene>
    <name evidence="1" type="ORF">CCGE525_29650</name>
</gene>
<proteinExistence type="predicted"/>
<dbReference type="Proteomes" id="UP000282195">
    <property type="component" value="Plasmid pRCCGE525c"/>
</dbReference>
<dbReference type="Gene3D" id="3.40.190.10">
    <property type="entry name" value="Periplasmic binding protein-like II"/>
    <property type="match status" value="1"/>
</dbReference>
<sequence>MRLSNIAMYTGQPPLVAATDVLWAYMRDRLRKAGIADVPETLEKDITHDEAWIRPGLLLAQTCGFPYVKRLRGKVQLVATPVYDLPGCDGPSMRSFVIVRKDSPVEALADLRGLTAAINDPSSNSGTNLFRAAIAPLAENGRFFGCVIETGGHLRSIDAVAAGKADVAAIDCITFGNAKRFDPDRVADVRILTETVAGPGLPFITGSETSAGDLTLLRQILADIATEPTLADARDVLSLRRFEVLGDADYEPLAELERRAIALGYPVIA</sequence>
<name>A0A387G0B8_9HYPH</name>
<keyword evidence="2" id="KW-1185">Reference proteome</keyword>
<dbReference type="RefSeq" id="WP_120707795.1">
    <property type="nucleotide sequence ID" value="NZ_CP032695.1"/>
</dbReference>
<protein>
    <submittedName>
        <fullName evidence="1">Phosphate ABC transporter substrate-binding protein</fullName>
    </submittedName>
</protein>
<reference evidence="1 2" key="1">
    <citation type="submission" date="2018-10" db="EMBL/GenBank/DDBJ databases">
        <title>Rhizobium etli, R. leguminosarum and a new Rhizobium genospecies from Phaseolus dumosus.</title>
        <authorList>
            <person name="Ramirez-Puebla S.T."/>
            <person name="Rogel-Hernandez M.A."/>
            <person name="Guerrero G."/>
            <person name="Ormeno-Orrillo E."/>
            <person name="Martinez-Romero J.C."/>
            <person name="Negrete-Yankelevich S."/>
            <person name="Martinez-Romero E."/>
        </authorList>
    </citation>
    <scope>NUCLEOTIDE SEQUENCE [LARGE SCALE GENOMIC DNA]</scope>
    <source>
        <strain evidence="1 2">CCGE525</strain>
        <plasmid evidence="2">prccge525c</plasmid>
    </source>
</reference>
<dbReference type="PANTHER" id="PTHR35841:SF1">
    <property type="entry name" value="PHOSPHONATES-BINDING PERIPLASMIC PROTEIN"/>
    <property type="match status" value="1"/>
</dbReference>
<dbReference type="PANTHER" id="PTHR35841">
    <property type="entry name" value="PHOSPHONATES-BINDING PERIPLASMIC PROTEIN"/>
    <property type="match status" value="1"/>
</dbReference>
<dbReference type="Pfam" id="PF12974">
    <property type="entry name" value="Phosphonate-bd"/>
    <property type="match status" value="1"/>
</dbReference>
<dbReference type="OrthoDB" id="7353682at2"/>
<dbReference type="EMBL" id="CP032695">
    <property type="protein sequence ID" value="AYG62885.1"/>
    <property type="molecule type" value="Genomic_DNA"/>
</dbReference>
<dbReference type="KEGG" id="rjg:CCGE525_29650"/>
<organism evidence="1 2">
    <name type="scientific">Rhizobium jaguaris</name>
    <dbReference type="NCBI Taxonomy" id="1312183"/>
    <lineage>
        <taxon>Bacteria</taxon>
        <taxon>Pseudomonadati</taxon>
        <taxon>Pseudomonadota</taxon>
        <taxon>Alphaproteobacteria</taxon>
        <taxon>Hyphomicrobiales</taxon>
        <taxon>Rhizobiaceae</taxon>
        <taxon>Rhizobium/Agrobacterium group</taxon>
        <taxon>Rhizobium</taxon>
    </lineage>
</organism>